<sequence length="91" mass="10281">MAKQSALTSMTQKILNGVFQFNISKMTEIDDLKQITGLKILEMNDSIDESEQFVTDTDGNIVILDFEKITKENHRTGKCFLVYSLGENVTC</sequence>
<proteinExistence type="predicted"/>
<evidence type="ECO:0000313" key="1">
    <source>
        <dbReference type="EMBL" id="KRH93162.1"/>
    </source>
</evidence>
<organism evidence="1 2">
    <name type="scientific">Pseudoloma neurophilia</name>
    <dbReference type="NCBI Taxonomy" id="146866"/>
    <lineage>
        <taxon>Eukaryota</taxon>
        <taxon>Fungi</taxon>
        <taxon>Fungi incertae sedis</taxon>
        <taxon>Microsporidia</taxon>
        <taxon>Pseudoloma</taxon>
    </lineage>
</organism>
<evidence type="ECO:0000313" key="2">
    <source>
        <dbReference type="Proteomes" id="UP000051530"/>
    </source>
</evidence>
<dbReference type="AlphaFoldDB" id="A0A0R0LV65"/>
<comment type="caution">
    <text evidence="1">The sequence shown here is derived from an EMBL/GenBank/DDBJ whole genome shotgun (WGS) entry which is preliminary data.</text>
</comment>
<keyword evidence="2" id="KW-1185">Reference proteome</keyword>
<name>A0A0R0LV65_9MICR</name>
<gene>
    <name evidence="1" type="ORF">M153_1391000275</name>
</gene>
<dbReference type="VEuPathDB" id="MicrosporidiaDB:M153_1391000275"/>
<accession>A0A0R0LV65</accession>
<dbReference type="Proteomes" id="UP000051530">
    <property type="component" value="Unassembled WGS sequence"/>
</dbReference>
<protein>
    <submittedName>
        <fullName evidence="1">Uncharacterized protein</fullName>
    </submittedName>
</protein>
<reference evidence="1 2" key="1">
    <citation type="submission" date="2015-07" db="EMBL/GenBank/DDBJ databases">
        <title>The genome of Pseudoloma neurophilia, a relevant intracellular parasite of the zebrafish.</title>
        <authorList>
            <person name="Ndikumana S."/>
            <person name="Pelin A."/>
            <person name="Sanders J."/>
            <person name="Corradi N."/>
        </authorList>
    </citation>
    <scope>NUCLEOTIDE SEQUENCE [LARGE SCALE GENOMIC DNA]</scope>
    <source>
        <strain evidence="1 2">MK1</strain>
    </source>
</reference>
<feature type="non-terminal residue" evidence="1">
    <location>
        <position position="91"/>
    </location>
</feature>
<dbReference type="EMBL" id="LGUB01000460">
    <property type="protein sequence ID" value="KRH93162.1"/>
    <property type="molecule type" value="Genomic_DNA"/>
</dbReference>